<accession>A0ABW9DG28</accession>
<dbReference type="RefSeq" id="WP_408218901.1">
    <property type="nucleotide sequence ID" value="NZ_JAQQBZ010000036.1"/>
</dbReference>
<reference evidence="3 4" key="1">
    <citation type="journal article" date="2024" name="Chem. Sci.">
        <title>Discovery of megapolipeptins by genome mining of a Burkholderiales bacteria collection.</title>
        <authorList>
            <person name="Paulo B.S."/>
            <person name="Recchia M.J.J."/>
            <person name="Lee S."/>
            <person name="Fergusson C.H."/>
            <person name="Romanowski S.B."/>
            <person name="Hernandez A."/>
            <person name="Krull N."/>
            <person name="Liu D.Y."/>
            <person name="Cavanagh H."/>
            <person name="Bos A."/>
            <person name="Gray C.A."/>
            <person name="Murphy B.T."/>
            <person name="Linington R.G."/>
            <person name="Eustaquio A.S."/>
        </authorList>
    </citation>
    <scope>NUCLEOTIDE SEQUENCE [LARGE SCALE GENOMIC DNA]</scope>
    <source>
        <strain evidence="3 4">RL17-335-BIF-A</strain>
    </source>
</reference>
<name>A0ABW9DG28_9BURK</name>
<organism evidence="3 4">
    <name type="scientific">Paraburkholderia dilworthii</name>
    <dbReference type="NCBI Taxonomy" id="948106"/>
    <lineage>
        <taxon>Bacteria</taxon>
        <taxon>Pseudomonadati</taxon>
        <taxon>Pseudomonadota</taxon>
        <taxon>Betaproteobacteria</taxon>
        <taxon>Burkholderiales</taxon>
        <taxon>Burkholderiaceae</taxon>
        <taxon>Paraburkholderia</taxon>
    </lineage>
</organism>
<gene>
    <name evidence="3" type="ORF">PQQ68_32830</name>
</gene>
<evidence type="ECO:0000259" key="2">
    <source>
        <dbReference type="Pfam" id="PF12883"/>
    </source>
</evidence>
<dbReference type="InterPro" id="IPR024289">
    <property type="entry name" value="DUF3828"/>
</dbReference>
<comment type="caution">
    <text evidence="3">The sequence shown here is derived from an EMBL/GenBank/DDBJ whole genome shotgun (WGS) entry which is preliminary data.</text>
</comment>
<keyword evidence="1" id="KW-0732">Signal</keyword>
<feature type="domain" description="DUF3828" evidence="2">
    <location>
        <begin position="32"/>
        <end position="148"/>
    </location>
</feature>
<protein>
    <submittedName>
        <fullName evidence="3">DUF3828 domain-containing protein</fullName>
    </submittedName>
</protein>
<sequence>MRKVLIFLIAVFAFASGSFFSTAFAQEKPGSPEVSVKAFYAWFIKRDAENRGYPLMDKEIYRYVSKPTVNLLRTQYKTNSLPGDAEYFTNVQDFDEADWTAHIVPHPAIMLDDVALVPVTFGSTDKKTNVVFLRKVDGAWKITRVVDTRDYK</sequence>
<dbReference type="Gene3D" id="3.10.450.50">
    <property type="match status" value="1"/>
</dbReference>
<dbReference type="Proteomes" id="UP001629367">
    <property type="component" value="Unassembled WGS sequence"/>
</dbReference>
<feature type="chain" id="PRO_5045420889" evidence="1">
    <location>
        <begin position="26"/>
        <end position="152"/>
    </location>
</feature>
<dbReference type="EMBL" id="JAQQBZ010000036">
    <property type="protein sequence ID" value="MFM0597831.1"/>
    <property type="molecule type" value="Genomic_DNA"/>
</dbReference>
<evidence type="ECO:0000313" key="4">
    <source>
        <dbReference type="Proteomes" id="UP001629367"/>
    </source>
</evidence>
<evidence type="ECO:0000313" key="3">
    <source>
        <dbReference type="EMBL" id="MFM0597831.1"/>
    </source>
</evidence>
<evidence type="ECO:0000256" key="1">
    <source>
        <dbReference type="SAM" id="SignalP"/>
    </source>
</evidence>
<dbReference type="Pfam" id="PF12883">
    <property type="entry name" value="DUF3828"/>
    <property type="match status" value="1"/>
</dbReference>
<feature type="signal peptide" evidence="1">
    <location>
        <begin position="1"/>
        <end position="25"/>
    </location>
</feature>
<proteinExistence type="predicted"/>
<keyword evidence="4" id="KW-1185">Reference proteome</keyword>